<name>C4GB82_9FIRM</name>
<evidence type="ECO:0000256" key="11">
    <source>
        <dbReference type="ARBA" id="ARBA00022833"/>
    </source>
</evidence>
<dbReference type="UniPathway" id="UPA00031">
    <property type="reaction ID" value="UER00008"/>
</dbReference>
<dbReference type="Gene3D" id="3.10.20.810">
    <property type="entry name" value="Phosphoribosyl-AMP cyclohydrolase"/>
    <property type="match status" value="1"/>
</dbReference>
<evidence type="ECO:0000256" key="13">
    <source>
        <dbReference type="ARBA" id="ARBA00023102"/>
    </source>
</evidence>
<keyword evidence="17" id="KW-1185">Reference proteome</keyword>
<protein>
    <recommendedName>
        <fullName evidence="14">Phosphoribosyl-AMP cyclohydrolase</fullName>
        <shortName evidence="14">PRA-CH</shortName>
        <ecNumber evidence="14">3.5.4.19</ecNumber>
    </recommendedName>
</protein>
<feature type="binding site" evidence="14">
    <location>
        <position position="96"/>
    </location>
    <ligand>
        <name>Zn(2+)</name>
        <dbReference type="ChEBI" id="CHEBI:29105"/>
        <note>ligand shared between dimeric partners</note>
    </ligand>
</feature>
<evidence type="ECO:0000256" key="6">
    <source>
        <dbReference type="ARBA" id="ARBA00008299"/>
    </source>
</evidence>
<dbReference type="InterPro" id="IPR026660">
    <property type="entry name" value="PRA-CH"/>
</dbReference>
<feature type="binding site" evidence="14">
    <location>
        <position position="97"/>
    </location>
    <ligand>
        <name>Mg(2+)</name>
        <dbReference type="ChEBI" id="CHEBI:18420"/>
    </ligand>
</feature>
<comment type="cofactor">
    <cofactor evidence="14">
        <name>Zn(2+)</name>
        <dbReference type="ChEBI" id="CHEBI:29105"/>
    </cofactor>
    <text evidence="14">Binds 1 zinc ion per subunit.</text>
</comment>
<comment type="similarity">
    <text evidence="6">In the N-terminal section; belongs to the PRA-CH family.</text>
</comment>
<dbReference type="Proteomes" id="UP000003494">
    <property type="component" value="Unassembled WGS sequence"/>
</dbReference>
<evidence type="ECO:0000256" key="14">
    <source>
        <dbReference type="HAMAP-Rule" id="MF_01021"/>
    </source>
</evidence>
<dbReference type="EMBL" id="ACIP02000002">
    <property type="protein sequence ID" value="EEP28375.1"/>
    <property type="molecule type" value="Genomic_DNA"/>
</dbReference>
<organism evidence="16 17">
    <name type="scientific">Shuttleworthella satelles DSM 14600</name>
    <dbReference type="NCBI Taxonomy" id="626523"/>
    <lineage>
        <taxon>Bacteria</taxon>
        <taxon>Bacillati</taxon>
        <taxon>Bacillota</taxon>
        <taxon>Clostridia</taxon>
        <taxon>Lachnospirales</taxon>
        <taxon>Lachnospiraceae</taxon>
        <taxon>Shuttleworthella</taxon>
    </lineage>
</organism>
<dbReference type="HAMAP" id="MF_01021">
    <property type="entry name" value="HisI"/>
    <property type="match status" value="1"/>
</dbReference>
<keyword evidence="7 14" id="KW-0963">Cytoplasm</keyword>
<dbReference type="InterPro" id="IPR002496">
    <property type="entry name" value="PRib_AMP_CycHydrolase_dom"/>
</dbReference>
<evidence type="ECO:0000256" key="2">
    <source>
        <dbReference type="ARBA" id="ARBA00001460"/>
    </source>
</evidence>
<evidence type="ECO:0000313" key="16">
    <source>
        <dbReference type="EMBL" id="EEP28375.1"/>
    </source>
</evidence>
<keyword evidence="9 14" id="KW-0479">Metal-binding</keyword>
<dbReference type="STRING" id="626523.GCWU000342_01183"/>
<dbReference type="SUPFAM" id="SSF141734">
    <property type="entry name" value="HisI-like"/>
    <property type="match status" value="1"/>
</dbReference>
<feature type="domain" description="Phosphoribosyl-AMP cyclohydrolase" evidence="15">
    <location>
        <begin position="48"/>
        <end position="122"/>
    </location>
</feature>
<feature type="binding site" evidence="14">
    <location>
        <position position="95"/>
    </location>
    <ligand>
        <name>Mg(2+)</name>
        <dbReference type="ChEBI" id="CHEBI:18420"/>
    </ligand>
</feature>
<evidence type="ECO:0000256" key="1">
    <source>
        <dbReference type="ARBA" id="ARBA00000024"/>
    </source>
</evidence>
<keyword evidence="11 14" id="KW-0862">Zinc</keyword>
<comment type="function">
    <text evidence="14">Catalyzes the hydrolysis of the adenine ring of phosphoribosyl-AMP.</text>
</comment>
<dbReference type="GO" id="GO:0004635">
    <property type="term" value="F:phosphoribosyl-AMP cyclohydrolase activity"/>
    <property type="evidence" value="ECO:0007669"/>
    <property type="project" value="UniProtKB-UniRule"/>
</dbReference>
<evidence type="ECO:0000256" key="3">
    <source>
        <dbReference type="ARBA" id="ARBA00005169"/>
    </source>
</evidence>
<evidence type="ECO:0000256" key="8">
    <source>
        <dbReference type="ARBA" id="ARBA00022605"/>
    </source>
</evidence>
<comment type="pathway">
    <text evidence="4">Amino-acid biosynthesis; L-histidine biosynthesis; L-histidine from 5-phospho-alpha-D-ribose 1-diphosphate: step 2/9.</text>
</comment>
<comment type="subunit">
    <text evidence="14">Homodimer.</text>
</comment>
<evidence type="ECO:0000256" key="5">
    <source>
        <dbReference type="ARBA" id="ARBA00007731"/>
    </source>
</evidence>
<comment type="catalytic activity">
    <reaction evidence="2">
        <text>1-(5-phospho-beta-D-ribosyl)-ATP + H2O = 1-(5-phospho-beta-D-ribosyl)-5'-AMP + diphosphate + H(+)</text>
        <dbReference type="Rhea" id="RHEA:22828"/>
        <dbReference type="ChEBI" id="CHEBI:15377"/>
        <dbReference type="ChEBI" id="CHEBI:15378"/>
        <dbReference type="ChEBI" id="CHEBI:33019"/>
        <dbReference type="ChEBI" id="CHEBI:59457"/>
        <dbReference type="ChEBI" id="CHEBI:73183"/>
        <dbReference type="EC" id="3.6.1.31"/>
    </reaction>
</comment>
<evidence type="ECO:0000256" key="10">
    <source>
        <dbReference type="ARBA" id="ARBA00022801"/>
    </source>
</evidence>
<gene>
    <name evidence="14 16" type="primary">hisI</name>
    <name evidence="16" type="ORF">GCWU000342_01183</name>
</gene>
<dbReference type="PANTHER" id="PTHR42945:SF11">
    <property type="entry name" value="PHOSPHORIBOSYL-AMP CYCLOHYDROLASE"/>
    <property type="match status" value="1"/>
</dbReference>
<dbReference type="GO" id="GO:0008270">
    <property type="term" value="F:zinc ion binding"/>
    <property type="evidence" value="ECO:0007669"/>
    <property type="project" value="UniProtKB-UniRule"/>
</dbReference>
<evidence type="ECO:0000259" key="15">
    <source>
        <dbReference type="Pfam" id="PF01502"/>
    </source>
</evidence>
<evidence type="ECO:0000256" key="7">
    <source>
        <dbReference type="ARBA" id="ARBA00022490"/>
    </source>
</evidence>
<dbReference type="HOGENOM" id="CLU_048577_5_3_9"/>
<comment type="pathway">
    <text evidence="3 14">Amino-acid biosynthesis; L-histidine biosynthesis; L-histidine from 5-phospho-alpha-D-ribose 1-diphosphate: step 3/9.</text>
</comment>
<dbReference type="PANTHER" id="PTHR42945">
    <property type="entry name" value="HISTIDINE BIOSYNTHESIS BIFUNCTIONAL PROTEIN"/>
    <property type="match status" value="1"/>
</dbReference>
<evidence type="ECO:0000313" key="17">
    <source>
        <dbReference type="Proteomes" id="UP000003494"/>
    </source>
</evidence>
<dbReference type="RefSeq" id="WP_006906193.1">
    <property type="nucleotide sequence ID" value="NZ_GG665866.1"/>
</dbReference>
<comment type="caution">
    <text evidence="16">The sequence shown here is derived from an EMBL/GenBank/DDBJ whole genome shotgun (WGS) entry which is preliminary data.</text>
</comment>
<comment type="cofactor">
    <cofactor evidence="14">
        <name>Mg(2+)</name>
        <dbReference type="ChEBI" id="CHEBI:18420"/>
    </cofactor>
    <text evidence="14">Binds 1 Mg(2+) ion per subunit.</text>
</comment>
<evidence type="ECO:0000256" key="9">
    <source>
        <dbReference type="ARBA" id="ARBA00022723"/>
    </source>
</evidence>
<dbReference type="GO" id="GO:0000105">
    <property type="term" value="P:L-histidine biosynthetic process"/>
    <property type="evidence" value="ECO:0007669"/>
    <property type="project" value="UniProtKB-UniRule"/>
</dbReference>
<comment type="catalytic activity">
    <reaction evidence="1 14">
        <text>1-(5-phospho-beta-D-ribosyl)-5'-AMP + H2O = 1-(5-phospho-beta-D-ribosyl)-5-[(5-phospho-beta-D-ribosylamino)methylideneamino]imidazole-4-carboxamide</text>
        <dbReference type="Rhea" id="RHEA:20049"/>
        <dbReference type="ChEBI" id="CHEBI:15377"/>
        <dbReference type="ChEBI" id="CHEBI:58435"/>
        <dbReference type="ChEBI" id="CHEBI:59457"/>
        <dbReference type="EC" id="3.5.4.19"/>
    </reaction>
</comment>
<reference evidence="16" key="1">
    <citation type="submission" date="2009-04" db="EMBL/GenBank/DDBJ databases">
        <authorList>
            <person name="Weinstock G."/>
            <person name="Sodergren E."/>
            <person name="Clifton S."/>
            <person name="Fulton L."/>
            <person name="Fulton B."/>
            <person name="Courtney L."/>
            <person name="Fronick C."/>
            <person name="Harrison M."/>
            <person name="Strong C."/>
            <person name="Farmer C."/>
            <person name="Delahaunty K."/>
            <person name="Markovic C."/>
            <person name="Hall O."/>
            <person name="Minx P."/>
            <person name="Tomlinson C."/>
            <person name="Mitreva M."/>
            <person name="Nelson J."/>
            <person name="Hou S."/>
            <person name="Wollam A."/>
            <person name="Pepin K.H."/>
            <person name="Johnson M."/>
            <person name="Bhonagiri V."/>
            <person name="Nash W.E."/>
            <person name="Warren W."/>
            <person name="Chinwalla A."/>
            <person name="Mardis E.R."/>
            <person name="Wilson R.K."/>
        </authorList>
    </citation>
    <scope>NUCLEOTIDE SEQUENCE [LARGE SCALE GENOMIC DNA]</scope>
    <source>
        <strain evidence="16">DSM 14600</strain>
    </source>
</reference>
<accession>C4GB82</accession>
<dbReference type="eggNOG" id="COG0139">
    <property type="taxonomic scope" value="Bacteria"/>
</dbReference>
<keyword evidence="13 14" id="KW-0368">Histidine biosynthesis</keyword>
<keyword evidence="12 14" id="KW-0460">Magnesium</keyword>
<keyword evidence="10 14" id="KW-0378">Hydrolase</keyword>
<keyword evidence="8 14" id="KW-0028">Amino-acid biosynthesis</keyword>
<proteinExistence type="inferred from homology"/>
<feature type="binding site" evidence="14">
    <location>
        <position position="113"/>
    </location>
    <ligand>
        <name>Zn(2+)</name>
        <dbReference type="ChEBI" id="CHEBI:29105"/>
        <note>ligand shared between dimeric partners</note>
    </ligand>
</feature>
<dbReference type="NCBIfam" id="NF000768">
    <property type="entry name" value="PRK00051.1"/>
    <property type="match status" value="1"/>
</dbReference>
<dbReference type="EC" id="3.5.4.19" evidence="14"/>
<comment type="similarity">
    <text evidence="14">Belongs to the PRA-CH family.</text>
</comment>
<evidence type="ECO:0000256" key="4">
    <source>
        <dbReference type="ARBA" id="ARBA00005204"/>
    </source>
</evidence>
<feature type="binding site" evidence="14">
    <location>
        <position position="120"/>
    </location>
    <ligand>
        <name>Zn(2+)</name>
        <dbReference type="ChEBI" id="CHEBI:29105"/>
        <note>ligand shared between dimeric partners</note>
    </ligand>
</feature>
<sequence>MDQRAITQDESGPFSFHQPRLQWSDFKRNADGMVPVIVQEEGSKDVLMLAYMNEEAFLKTVETGLMTYWSRSRNELWTKGLTSGHRQEVVSLIADCDYDTILATVHQIGGIACHTGAHSCFHNPIVSADGLDQKSVDQENL</sequence>
<evidence type="ECO:0000256" key="12">
    <source>
        <dbReference type="ARBA" id="ARBA00022842"/>
    </source>
</evidence>
<dbReference type="GO" id="GO:0004636">
    <property type="term" value="F:phosphoribosyl-ATP diphosphatase activity"/>
    <property type="evidence" value="ECO:0007669"/>
    <property type="project" value="UniProtKB-EC"/>
</dbReference>
<dbReference type="AlphaFoldDB" id="C4GB82"/>
<comment type="subcellular location">
    <subcellularLocation>
        <location evidence="14">Cytoplasm</location>
    </subcellularLocation>
</comment>
<dbReference type="InterPro" id="IPR038019">
    <property type="entry name" value="PRib_AMP_CycHydrolase_sf"/>
</dbReference>
<comment type="similarity">
    <text evidence="5">In the C-terminal section; belongs to the PRA-PH family.</text>
</comment>
<dbReference type="FunFam" id="3.10.20.810:FF:000001">
    <property type="entry name" value="Histidine biosynthesis bifunctional protein HisIE"/>
    <property type="match status" value="1"/>
</dbReference>
<feature type="binding site" evidence="14">
    <location>
        <position position="99"/>
    </location>
    <ligand>
        <name>Mg(2+)</name>
        <dbReference type="ChEBI" id="CHEBI:18420"/>
    </ligand>
</feature>
<dbReference type="GO" id="GO:0005737">
    <property type="term" value="C:cytoplasm"/>
    <property type="evidence" value="ECO:0007669"/>
    <property type="project" value="UniProtKB-SubCell"/>
</dbReference>
<dbReference type="Pfam" id="PF01502">
    <property type="entry name" value="PRA-CH"/>
    <property type="match status" value="1"/>
</dbReference>
<dbReference type="GO" id="GO:0000287">
    <property type="term" value="F:magnesium ion binding"/>
    <property type="evidence" value="ECO:0007669"/>
    <property type="project" value="UniProtKB-UniRule"/>
</dbReference>